<evidence type="ECO:0000256" key="1">
    <source>
        <dbReference type="SAM" id="SignalP"/>
    </source>
</evidence>
<proteinExistence type="predicted"/>
<keyword evidence="1" id="KW-0732">Signal</keyword>
<reference evidence="2" key="2">
    <citation type="journal article" date="2002" name="Infect. Immun.">
        <title>DNA sequence and mutational analyses of the pVir plasmid of Campylobacter jejuni 81-176.</title>
        <authorList>
            <person name="Bacon D.J."/>
            <person name="Alm R.A."/>
            <person name="Hu L."/>
            <person name="Hickey T.E."/>
            <person name="Ewing C.P."/>
            <person name="Batchelor R.A."/>
            <person name="Trust T.J."/>
            <person name="Guerry P."/>
        </authorList>
    </citation>
    <scope>NUCLEOTIDE SEQUENCE</scope>
    <source>
        <strain evidence="2">81-176</strain>
        <plasmid evidence="2">pVir</plasmid>
    </source>
</reference>
<dbReference type="PROSITE" id="PS51257">
    <property type="entry name" value="PROKAR_LIPOPROTEIN"/>
    <property type="match status" value="1"/>
</dbReference>
<dbReference type="EMBL" id="AF226280">
    <property type="protein sequence ID" value="AAN46947.1"/>
    <property type="molecule type" value="Genomic_DNA"/>
</dbReference>
<geneLocation type="plasmid" evidence="2">
    <name>pVir</name>
</geneLocation>
<sequence>MKILKISILTITIIFFSACATTNKEIPKKSPCACNYDVIKIS</sequence>
<protein>
    <submittedName>
        <fullName evidence="2">VirB7</fullName>
    </submittedName>
</protein>
<name>Q8GJA1_CAMJJ</name>
<organism evidence="2">
    <name type="scientific">Campylobacter jejuni subsp. jejuni serotype O:23/36 (strain 81-176)</name>
    <dbReference type="NCBI Taxonomy" id="354242"/>
    <lineage>
        <taxon>Bacteria</taxon>
        <taxon>Pseudomonadati</taxon>
        <taxon>Campylobacterota</taxon>
        <taxon>Epsilonproteobacteria</taxon>
        <taxon>Campylobacterales</taxon>
        <taxon>Campylobacteraceae</taxon>
        <taxon>Campylobacter</taxon>
    </lineage>
</organism>
<dbReference type="AlphaFoldDB" id="Q8GJA1"/>
<reference evidence="2" key="1">
    <citation type="journal article" date="2000" name="Infect. Immun.">
        <title>Involvement of a plasmid in virulence of Campylobacter jejuni 81-176.</title>
        <authorList>
            <person name="Bacon D.J."/>
            <person name="Alm R.A."/>
            <person name="Burr D.H."/>
            <person name="Hu L."/>
            <person name="Kopecko D.J."/>
            <person name="Ewing C.P."/>
            <person name="Trust T.J."/>
            <person name="Guerry P."/>
        </authorList>
    </citation>
    <scope>NUCLEOTIDE SEQUENCE</scope>
    <source>
        <strain evidence="2">81-176</strain>
        <plasmid evidence="2">pVir</plasmid>
    </source>
</reference>
<keyword evidence="2" id="KW-0614">Plasmid</keyword>
<feature type="chain" id="PRO_5004306145" evidence="1">
    <location>
        <begin position="21"/>
        <end position="42"/>
    </location>
</feature>
<gene>
    <name evidence="2" type="primary">Cjp54</name>
</gene>
<accession>Q8GJA1</accession>
<dbReference type="RefSeq" id="WP_002815096.1">
    <property type="nucleotide sequence ID" value="NC_005012.1"/>
</dbReference>
<feature type="signal peptide" evidence="1">
    <location>
        <begin position="1"/>
        <end position="20"/>
    </location>
</feature>
<evidence type="ECO:0000313" key="2">
    <source>
        <dbReference type="EMBL" id="AAN46947.1"/>
    </source>
</evidence>